<feature type="transmembrane region" description="Helical" evidence="1">
    <location>
        <begin position="129"/>
        <end position="152"/>
    </location>
</feature>
<dbReference type="EMBL" id="JAAGAB010000001">
    <property type="protein sequence ID" value="NDV00294.1"/>
    <property type="molecule type" value="Genomic_DNA"/>
</dbReference>
<dbReference type="PANTHER" id="PTHR41795">
    <property type="entry name" value="EXOPOLYSACCHARIDE SYNTHESIS PROTEIN"/>
    <property type="match status" value="1"/>
</dbReference>
<keyword evidence="1" id="KW-0812">Transmembrane</keyword>
<accession>A0A6B2JVQ7</accession>
<dbReference type="PANTHER" id="PTHR41795:SF1">
    <property type="entry name" value="EXOPOLYSACCHARIDE SYNTHESIS PROTEIN"/>
    <property type="match status" value="1"/>
</dbReference>
<feature type="transmembrane region" description="Helical" evidence="1">
    <location>
        <begin position="158"/>
        <end position="178"/>
    </location>
</feature>
<keyword evidence="1" id="KW-1133">Transmembrane helix</keyword>
<keyword evidence="1" id="KW-0472">Membrane</keyword>
<name>A0A6B2JVQ7_9RHOB</name>
<evidence type="ECO:0000256" key="1">
    <source>
        <dbReference type="SAM" id="Phobius"/>
    </source>
</evidence>
<evidence type="ECO:0000313" key="2">
    <source>
        <dbReference type="EMBL" id="NDV00294.1"/>
    </source>
</evidence>
<proteinExistence type="predicted"/>
<sequence>MTDSANAQGDQGDARSVDEILDRMESAADGQDETALGDVVEALGDASFVPLLFAPALAVVTPLSGIPLFSSTCGILIVLVTAQMLLHRKHLWLPGWIMRREVPSKRLTGAVSWMRKPAQFMDRISKPRLSVFVAKPFEWVTVGACLLCGAVMPPLEFVPFSSSIMGAAVVFFSLGLLVRDGLFSLIAIFIIGIAGYTIYNFLA</sequence>
<dbReference type="RefSeq" id="WP_163890488.1">
    <property type="nucleotide sequence ID" value="NZ_JAAFYS010000001.1"/>
</dbReference>
<comment type="caution">
    <text evidence="2">The sequence shown here is derived from an EMBL/GenBank/DDBJ whole genome shotgun (WGS) entry which is preliminary data.</text>
</comment>
<evidence type="ECO:0000313" key="3">
    <source>
        <dbReference type="Proteomes" id="UP000474757"/>
    </source>
</evidence>
<dbReference type="AlphaFoldDB" id="A0A6B2JVQ7"/>
<organism evidence="2 3">
    <name type="scientific">Pseudoroseicyclus tamaricis</name>
    <dbReference type="NCBI Taxonomy" id="2705421"/>
    <lineage>
        <taxon>Bacteria</taxon>
        <taxon>Pseudomonadati</taxon>
        <taxon>Pseudomonadota</taxon>
        <taxon>Alphaproteobacteria</taxon>
        <taxon>Rhodobacterales</taxon>
        <taxon>Paracoccaceae</taxon>
        <taxon>Pseudoroseicyclus</taxon>
    </lineage>
</organism>
<dbReference type="InterPro" id="IPR010331">
    <property type="entry name" value="ExoD"/>
</dbReference>
<feature type="transmembrane region" description="Helical" evidence="1">
    <location>
        <begin position="185"/>
        <end position="202"/>
    </location>
</feature>
<feature type="transmembrane region" description="Helical" evidence="1">
    <location>
        <begin position="52"/>
        <end position="80"/>
    </location>
</feature>
<gene>
    <name evidence="2" type="ORF">GZA08_04830</name>
</gene>
<dbReference type="PIRSF" id="PIRSF033239">
    <property type="entry name" value="ExoD"/>
    <property type="match status" value="1"/>
</dbReference>
<keyword evidence="3" id="KW-1185">Reference proteome</keyword>
<protein>
    <submittedName>
        <fullName evidence="2">Exopolysaccharide biosynthesis protein</fullName>
    </submittedName>
</protein>
<dbReference type="Proteomes" id="UP000474757">
    <property type="component" value="Unassembled WGS sequence"/>
</dbReference>
<reference evidence="2 3" key="1">
    <citation type="submission" date="2020-02" db="EMBL/GenBank/DDBJ databases">
        <title>Pseudoroseicyclus tamarix, sp. nov., isolated from offshore sediment of a Tamarix chinensis forest.</title>
        <authorList>
            <person name="Gai Y."/>
        </authorList>
    </citation>
    <scope>NUCLEOTIDE SEQUENCE [LARGE SCALE GENOMIC DNA]</scope>
    <source>
        <strain evidence="2 3">CLL3-39</strain>
    </source>
</reference>
<dbReference type="Pfam" id="PF06055">
    <property type="entry name" value="ExoD"/>
    <property type="match status" value="1"/>
</dbReference>